<dbReference type="CDD" id="cd06223">
    <property type="entry name" value="PRTases_typeI"/>
    <property type="match status" value="1"/>
</dbReference>
<evidence type="ECO:0000313" key="9">
    <source>
        <dbReference type="Proteomes" id="UP000808337"/>
    </source>
</evidence>
<dbReference type="GO" id="GO:0019856">
    <property type="term" value="P:pyrimidine nucleobase biosynthetic process"/>
    <property type="evidence" value="ECO:0007669"/>
    <property type="project" value="TreeGrafter"/>
</dbReference>
<feature type="binding site" evidence="6">
    <location>
        <position position="101"/>
    </location>
    <ligand>
        <name>5-phospho-alpha-D-ribose 1-diphosphate</name>
        <dbReference type="ChEBI" id="CHEBI:58017"/>
        <note>ligand shared between dimeric partners</note>
    </ligand>
</feature>
<accession>A0A9D7SS62</accession>
<dbReference type="Pfam" id="PF00156">
    <property type="entry name" value="Pribosyltran"/>
    <property type="match status" value="1"/>
</dbReference>
<feature type="binding site" evidence="6">
    <location>
        <position position="99"/>
    </location>
    <ligand>
        <name>5-phospho-alpha-D-ribose 1-diphosphate</name>
        <dbReference type="ChEBI" id="CHEBI:58017"/>
        <note>ligand shared between dimeric partners</note>
    </ligand>
</feature>
<comment type="caution">
    <text evidence="8">The sequence shown here is derived from an EMBL/GenBank/DDBJ whole genome shotgun (WGS) entry which is preliminary data.</text>
</comment>
<comment type="cofactor">
    <cofactor evidence="6">
        <name>Mg(2+)</name>
        <dbReference type="ChEBI" id="CHEBI:18420"/>
    </cofactor>
</comment>
<proteinExistence type="inferred from homology"/>
<comment type="caution">
    <text evidence="6">Lacks conserved residue(s) required for the propagation of feature annotation.</text>
</comment>
<feature type="binding site" evidence="6">
    <location>
        <position position="95"/>
    </location>
    <ligand>
        <name>5-phospho-alpha-D-ribose 1-diphosphate</name>
        <dbReference type="ChEBI" id="CHEBI:58017"/>
        <note>ligand shared between dimeric partners</note>
    </ligand>
</feature>
<evidence type="ECO:0000256" key="2">
    <source>
        <dbReference type="ARBA" id="ARBA00011971"/>
    </source>
</evidence>
<comment type="catalytic activity">
    <reaction evidence="6">
        <text>orotidine 5'-phosphate + diphosphate = orotate + 5-phospho-alpha-D-ribose 1-diphosphate</text>
        <dbReference type="Rhea" id="RHEA:10380"/>
        <dbReference type="ChEBI" id="CHEBI:30839"/>
        <dbReference type="ChEBI" id="CHEBI:33019"/>
        <dbReference type="ChEBI" id="CHEBI:57538"/>
        <dbReference type="ChEBI" id="CHEBI:58017"/>
        <dbReference type="EC" id="2.4.2.10"/>
    </reaction>
</comment>
<dbReference type="InterPro" id="IPR029057">
    <property type="entry name" value="PRTase-like"/>
</dbReference>
<evidence type="ECO:0000256" key="5">
    <source>
        <dbReference type="ARBA" id="ARBA00022975"/>
    </source>
</evidence>
<dbReference type="SUPFAM" id="SSF53271">
    <property type="entry name" value="PRTase-like"/>
    <property type="match status" value="1"/>
</dbReference>
<keyword evidence="4 6" id="KW-0808">Transferase</keyword>
<reference evidence="8 9" key="1">
    <citation type="submission" date="2020-10" db="EMBL/GenBank/DDBJ databases">
        <title>Connecting structure to function with the recovery of over 1000 high-quality activated sludge metagenome-assembled genomes encoding full-length rRNA genes using long-read sequencing.</title>
        <authorList>
            <person name="Singleton C.M."/>
            <person name="Petriglieri F."/>
            <person name="Kristensen J.M."/>
            <person name="Kirkegaard R.H."/>
            <person name="Michaelsen T.Y."/>
            <person name="Andersen M.H."/>
            <person name="Karst S.M."/>
            <person name="Dueholm M.S."/>
            <person name="Nielsen P.H."/>
            <person name="Albertsen M."/>
        </authorList>
    </citation>
    <scope>NUCLEOTIDE SEQUENCE [LARGE SCALE GENOMIC DNA]</scope>
    <source>
        <strain evidence="8">Ribe_18-Q3-R11-54_MAXAC.273</strain>
    </source>
</reference>
<dbReference type="AlphaFoldDB" id="A0A9D7SS62"/>
<evidence type="ECO:0000259" key="7">
    <source>
        <dbReference type="Pfam" id="PF00156"/>
    </source>
</evidence>
<feature type="binding site" description="in other chain" evidence="6">
    <location>
        <begin position="121"/>
        <end position="129"/>
    </location>
    <ligand>
        <name>5-phospho-alpha-D-ribose 1-diphosphate</name>
        <dbReference type="ChEBI" id="CHEBI:58017"/>
        <note>ligand shared between dimeric partners</note>
    </ligand>
</feature>
<dbReference type="NCBIfam" id="TIGR00336">
    <property type="entry name" value="pyrE"/>
    <property type="match status" value="1"/>
</dbReference>
<feature type="domain" description="Phosphoribosyltransferase" evidence="7">
    <location>
        <begin position="42"/>
        <end position="147"/>
    </location>
</feature>
<dbReference type="GO" id="GO:0004588">
    <property type="term" value="F:orotate phosphoribosyltransferase activity"/>
    <property type="evidence" value="ECO:0007669"/>
    <property type="project" value="UniProtKB-UniRule"/>
</dbReference>
<evidence type="ECO:0000256" key="3">
    <source>
        <dbReference type="ARBA" id="ARBA00022676"/>
    </source>
</evidence>
<organism evidence="8 9">
    <name type="scientific">Candidatus Opimibacter skivensis</name>
    <dbReference type="NCBI Taxonomy" id="2982028"/>
    <lineage>
        <taxon>Bacteria</taxon>
        <taxon>Pseudomonadati</taxon>
        <taxon>Bacteroidota</taxon>
        <taxon>Saprospiria</taxon>
        <taxon>Saprospirales</taxon>
        <taxon>Saprospiraceae</taxon>
        <taxon>Candidatus Opimibacter</taxon>
    </lineage>
</organism>
<dbReference type="HAMAP" id="MF_01208">
    <property type="entry name" value="PyrE"/>
    <property type="match status" value="1"/>
</dbReference>
<dbReference type="GO" id="GO:0044205">
    <property type="term" value="P:'de novo' UMP biosynthetic process"/>
    <property type="evidence" value="ECO:0007669"/>
    <property type="project" value="UniProtKB-UniRule"/>
</dbReference>
<evidence type="ECO:0000313" key="8">
    <source>
        <dbReference type="EMBL" id="MBK9981149.1"/>
    </source>
</evidence>
<evidence type="ECO:0000256" key="6">
    <source>
        <dbReference type="HAMAP-Rule" id="MF_01208"/>
    </source>
</evidence>
<dbReference type="PANTHER" id="PTHR19278">
    <property type="entry name" value="OROTATE PHOSPHORIBOSYLTRANSFERASE"/>
    <property type="match status" value="1"/>
</dbReference>
<sequence length="214" mass="23691">MFNNQILAAKLLETGAVRIQPDKPFTWASGLRSPIYCDNRILLSHPEIRTGLIDLMTKVAKDFEFFDTVAGVATAGIAHGALLADRLKMPFAYVRSKPKDHGRQNLIEGEIKSNAKVLVVEDLISTGMSSLQAVEAIRQVPANVTGVIAIFQYGLPIARDAFDNAECPFKTLTDFQTIIHVAADQKMIEPHHIELLNQWSANPQAWSAHYLVNN</sequence>
<dbReference type="Gene3D" id="3.40.50.2020">
    <property type="match status" value="1"/>
</dbReference>
<gene>
    <name evidence="6" type="primary">pyrE</name>
    <name evidence="8" type="ORF">IPP15_01765</name>
</gene>
<dbReference type="PANTHER" id="PTHR19278:SF9">
    <property type="entry name" value="URIDINE 5'-MONOPHOSPHATE SYNTHASE"/>
    <property type="match status" value="1"/>
</dbReference>
<dbReference type="EC" id="2.4.2.10" evidence="2 6"/>
<keyword evidence="3 6" id="KW-0328">Glycosyltransferase</keyword>
<keyword evidence="5 6" id="KW-0665">Pyrimidine biosynthesis</keyword>
<dbReference type="InterPro" id="IPR004467">
    <property type="entry name" value="Or_phspho_trans_dom"/>
</dbReference>
<evidence type="ECO:0000256" key="1">
    <source>
        <dbReference type="ARBA" id="ARBA00004889"/>
    </source>
</evidence>
<dbReference type="Proteomes" id="UP000808337">
    <property type="component" value="Unassembled WGS sequence"/>
</dbReference>
<comment type="similarity">
    <text evidence="6">Belongs to the purine/pyrimidine phosphoribosyltransferase family. PyrE subfamily.</text>
</comment>
<protein>
    <recommendedName>
        <fullName evidence="2 6">Orotate phosphoribosyltransferase</fullName>
        <shortName evidence="6">OPRT</shortName>
        <shortName evidence="6">OPRTase</shortName>
        <ecNumber evidence="2 6">2.4.2.10</ecNumber>
    </recommendedName>
</protein>
<feature type="binding site" evidence="6">
    <location>
        <position position="125"/>
    </location>
    <ligand>
        <name>orotate</name>
        <dbReference type="ChEBI" id="CHEBI:30839"/>
    </ligand>
</feature>
<evidence type="ECO:0000256" key="4">
    <source>
        <dbReference type="ARBA" id="ARBA00022679"/>
    </source>
</evidence>
<comment type="function">
    <text evidence="6">Catalyzes the transfer of a ribosyl phosphate group from 5-phosphoribose 1-diphosphate to orotate, leading to the formation of orotidine monophosphate (OMP).</text>
</comment>
<dbReference type="InterPro" id="IPR000836">
    <property type="entry name" value="PRTase_dom"/>
</dbReference>
<comment type="pathway">
    <text evidence="1 6">Pyrimidine metabolism; UMP biosynthesis via de novo pathway; UMP from orotate: step 1/2.</text>
</comment>
<comment type="subunit">
    <text evidence="6">Homodimer.</text>
</comment>
<dbReference type="InterPro" id="IPR023031">
    <property type="entry name" value="OPRT"/>
</dbReference>
<dbReference type="GO" id="GO:0000287">
    <property type="term" value="F:magnesium ion binding"/>
    <property type="evidence" value="ECO:0007669"/>
    <property type="project" value="UniProtKB-UniRule"/>
</dbReference>
<name>A0A9D7SS62_9BACT</name>
<keyword evidence="6" id="KW-0460">Magnesium</keyword>
<dbReference type="EMBL" id="JADKGY010000001">
    <property type="protein sequence ID" value="MBK9981149.1"/>
    <property type="molecule type" value="Genomic_DNA"/>
</dbReference>